<dbReference type="GO" id="GO:0016538">
    <property type="term" value="F:cyclin-dependent protein serine/threonine kinase regulator activity"/>
    <property type="evidence" value="ECO:0007669"/>
    <property type="project" value="InterPro"/>
</dbReference>
<feature type="compositionally biased region" description="Basic residues" evidence="9">
    <location>
        <begin position="1104"/>
        <end position="1165"/>
    </location>
</feature>
<dbReference type="FunFam" id="1.10.472.10:FF:000016">
    <property type="entry name" value="cyclin-L1 isoform X1"/>
    <property type="match status" value="1"/>
</dbReference>
<dbReference type="GO" id="GO:0006357">
    <property type="term" value="P:regulation of transcription by RNA polymerase II"/>
    <property type="evidence" value="ECO:0007669"/>
    <property type="project" value="InterPro"/>
</dbReference>
<proteinExistence type="inferred from homology"/>
<comment type="caution">
    <text evidence="12">The sequence shown here is derived from an EMBL/GenBank/DDBJ whole genome shotgun (WGS) entry which is preliminary data.</text>
</comment>
<evidence type="ECO:0000256" key="1">
    <source>
        <dbReference type="ARBA" id="ARBA00004642"/>
    </source>
</evidence>
<evidence type="ECO:0000256" key="2">
    <source>
        <dbReference type="ARBA" id="ARBA00010589"/>
    </source>
</evidence>
<keyword evidence="6" id="KW-0804">Transcription</keyword>
<dbReference type="InterPro" id="IPR006671">
    <property type="entry name" value="Cyclin_N"/>
</dbReference>
<dbReference type="SMART" id="SM00385">
    <property type="entry name" value="CYCLIN"/>
    <property type="match status" value="2"/>
</dbReference>
<gene>
    <name evidence="12" type="ORF">GEV33_009767</name>
</gene>
<dbReference type="FunFam" id="1.10.472.10:FF:000014">
    <property type="entry name" value="cyclin-L1 isoform X1"/>
    <property type="match status" value="1"/>
</dbReference>
<dbReference type="SUPFAM" id="SSF47954">
    <property type="entry name" value="Cyclin-like"/>
    <property type="match status" value="2"/>
</dbReference>
<dbReference type="Gene3D" id="1.10.472.10">
    <property type="entry name" value="Cyclin-like"/>
    <property type="match status" value="2"/>
</dbReference>
<organism evidence="12 13">
    <name type="scientific">Tenebrio molitor</name>
    <name type="common">Yellow mealworm beetle</name>
    <dbReference type="NCBI Taxonomy" id="7067"/>
    <lineage>
        <taxon>Eukaryota</taxon>
        <taxon>Metazoa</taxon>
        <taxon>Ecdysozoa</taxon>
        <taxon>Arthropoda</taxon>
        <taxon>Hexapoda</taxon>
        <taxon>Insecta</taxon>
        <taxon>Pterygota</taxon>
        <taxon>Neoptera</taxon>
        <taxon>Endopterygota</taxon>
        <taxon>Coleoptera</taxon>
        <taxon>Polyphaga</taxon>
        <taxon>Cucujiformia</taxon>
        <taxon>Tenebrionidae</taxon>
        <taxon>Tenebrio</taxon>
    </lineage>
</organism>
<feature type="region of interest" description="Disordered" evidence="9">
    <location>
        <begin position="1053"/>
        <end position="1261"/>
    </location>
</feature>
<feature type="compositionally biased region" description="Low complexity" evidence="9">
    <location>
        <begin position="1058"/>
        <end position="1074"/>
    </location>
</feature>
<evidence type="ECO:0000259" key="11">
    <source>
        <dbReference type="SMART" id="SM01332"/>
    </source>
</evidence>
<feature type="region of interest" description="Disordered" evidence="9">
    <location>
        <begin position="618"/>
        <end position="645"/>
    </location>
</feature>
<feature type="compositionally biased region" description="Basic and acidic residues" evidence="9">
    <location>
        <begin position="191"/>
        <end position="223"/>
    </location>
</feature>
<evidence type="ECO:0000256" key="8">
    <source>
        <dbReference type="RuleBase" id="RU000383"/>
    </source>
</evidence>
<feature type="region of interest" description="Disordered" evidence="9">
    <location>
        <begin position="185"/>
        <end position="235"/>
    </location>
</feature>
<sequence>MARVGCETESVVEQKNVPIISGANRWGVDVGVASGASGRISGGSSRLSALRLHRRHKLFKNAPTSRSVAVGGAGGRVGRRGADDAAGGGSGAVPAFFRRANENKLTAAMTRRLRPLRPPGAAGPPPGHLLFQSAQAKPIHRRLHYPMVLLTKSRTHPLTPIQIHSSTNYEHSPIRDVRTAICTTRATSAGSRREETQDKNILEQKEVKNKVIKDGEDNKDKNKQSTKPKSKKGMTKKIKKSWKKFVNSSEAAVLNKVLDQFEKKLSKCLETKVKEMIQKSDELMNILNNVIIPKSTIEAALKNCSFEDFIEAATDKILNLSDLTDLKALISSIEDIKELKEIEDLVKNFCKLCKEQSSEKEESSKLDSTVEKISHQLAKYMANRLVEAVRENVLSNSAKKSGEEAEEEKPEKVESSKGNKNDDVSNDKSENDEQNKKEDKKSDKTPKSKSKVMKAIKKPFKRLLSSSKAAIFVKILDNFREPLTTSLETALKLIIETNEDLKAILSATLVSGKTIKNIIENCKTEDFIAAATKTILALTDVTNLDALKSTIEQIKNLEQLTDLVVNLCKALQETLLDAKNRKEVDEESAIDEFCHELAEYVTNLLIDYIKEKVLNGDDEEKKADGNSEDKTGEAEKVKKKSTKKSNKRKLKKGVAKDVKKIIEDCPDFLDLCKSLNVDKKSVKKFFADFESKSVESEELGGALGEIGTDSSDLNSIGAALKGKQFQDFLRKILEMLKTDSTPKDDKDGDKTEEVVVVVSKVLVPQKMGSAKAESAPNNVKNPVKPYGKVILTLKNKLLPDEKLSPTPSQNDGLDIETETDLRIYGCELIQTAGILLKLPQVAMATGQVLLQRFYYSKSLVRHPVDHTAMACVCLASKIEEAPRRVRDVINVFTHIRQVNSNKTIQPVILDVNYIQLKNLVIKAERRVLKELGFCVHIKHPHKIIVMYLQVLGFEKNQKLMQYSWNYMNDSLRTDVFVRYQPETVACACIYLTARKLQLPLPKNPSWYSIFGATETEVRDIAIRILKLYNRPKPNIEQLEKKVDELCKQYHDARVKARGNSGNNTPNNDSSSPNTQKTAGAHNAWGGFISRSGSHIAPPVSEKRSRSRSASHSPAGKHNHKRSKKHRSRSRSASRNHKKNHKRRSYSRSRSNSPHKTRKGREKRRSTSPANEREAKNDRYIDRYEKNERYEKERYSGKEERDREKERYEEKKERHEKSEKKYDRDDKYKDKEEKYSSREDRDKYKKSKHEKDLRERSKDRRR</sequence>
<feature type="domain" description="Cyclin-like" evidence="10">
    <location>
        <begin position="827"/>
        <end position="929"/>
    </location>
</feature>
<dbReference type="PANTHER" id="PTHR10026">
    <property type="entry name" value="CYCLIN"/>
    <property type="match status" value="1"/>
</dbReference>
<keyword evidence="5 8" id="KW-0195">Cyclin</keyword>
<dbReference type="AlphaFoldDB" id="A0A8J6HE16"/>
<name>A0A8J6HE16_TENMO</name>
<reference evidence="12" key="1">
    <citation type="journal article" date="2020" name="J Insects Food Feed">
        <title>The yellow mealworm (Tenebrio molitor) genome: a resource for the emerging insects as food and feed industry.</title>
        <authorList>
            <person name="Eriksson T."/>
            <person name="Andere A."/>
            <person name="Kelstrup H."/>
            <person name="Emery V."/>
            <person name="Picard C."/>
        </authorList>
    </citation>
    <scope>NUCLEOTIDE SEQUENCE</scope>
    <source>
        <strain evidence="12">Stoneville</strain>
        <tissue evidence="12">Whole head</tissue>
    </source>
</reference>
<comment type="subcellular location">
    <subcellularLocation>
        <location evidence="1">Nucleus</location>
        <location evidence="1">Nucleoplasm</location>
    </subcellularLocation>
</comment>
<evidence type="ECO:0000256" key="7">
    <source>
        <dbReference type="ARBA" id="ARBA00023242"/>
    </source>
</evidence>
<keyword evidence="3" id="KW-0677">Repeat</keyword>
<feature type="compositionally biased region" description="Basic and acidic residues" evidence="9">
    <location>
        <begin position="409"/>
        <end position="446"/>
    </location>
</feature>
<evidence type="ECO:0008006" key="14">
    <source>
        <dbReference type="Google" id="ProtNLM"/>
    </source>
</evidence>
<dbReference type="Pfam" id="PF00134">
    <property type="entry name" value="Cyclin_N"/>
    <property type="match status" value="1"/>
</dbReference>
<evidence type="ECO:0000256" key="4">
    <source>
        <dbReference type="ARBA" id="ARBA00023015"/>
    </source>
</evidence>
<keyword evidence="7" id="KW-0539">Nucleus</keyword>
<evidence type="ECO:0000259" key="10">
    <source>
        <dbReference type="SMART" id="SM00385"/>
    </source>
</evidence>
<feature type="compositionally biased region" description="Basic residues" evidence="9">
    <location>
        <begin position="224"/>
        <end position="235"/>
    </location>
</feature>
<protein>
    <recommendedName>
        <fullName evidence="14">Cyclin-L1</fullName>
    </recommendedName>
</protein>
<evidence type="ECO:0000256" key="9">
    <source>
        <dbReference type="SAM" id="MobiDB-lite"/>
    </source>
</evidence>
<feature type="compositionally biased region" description="Basic and acidic residues" evidence="9">
    <location>
        <begin position="1170"/>
        <end position="1261"/>
    </location>
</feature>
<dbReference type="InterPro" id="IPR036915">
    <property type="entry name" value="Cyclin-like_sf"/>
</dbReference>
<feature type="domain" description="Cyclin C-terminal" evidence="11">
    <location>
        <begin position="938"/>
        <end position="1060"/>
    </location>
</feature>
<feature type="region of interest" description="Disordered" evidence="9">
    <location>
        <begin position="65"/>
        <end position="89"/>
    </location>
</feature>
<accession>A0A8J6HE16</accession>
<feature type="region of interest" description="Disordered" evidence="9">
    <location>
        <begin position="396"/>
        <end position="452"/>
    </location>
</feature>
<keyword evidence="13" id="KW-1185">Reference proteome</keyword>
<dbReference type="Pfam" id="PF02984">
    <property type="entry name" value="Cyclin_C"/>
    <property type="match status" value="1"/>
</dbReference>
<evidence type="ECO:0000313" key="12">
    <source>
        <dbReference type="EMBL" id="KAH0813029.1"/>
    </source>
</evidence>
<feature type="domain" description="Cyclin-like" evidence="10">
    <location>
        <begin position="942"/>
        <end position="1026"/>
    </location>
</feature>
<reference evidence="12" key="2">
    <citation type="submission" date="2021-08" db="EMBL/GenBank/DDBJ databases">
        <authorList>
            <person name="Eriksson T."/>
        </authorList>
    </citation>
    <scope>NUCLEOTIDE SEQUENCE</scope>
    <source>
        <strain evidence="12">Stoneville</strain>
        <tissue evidence="12">Whole head</tissue>
    </source>
</reference>
<dbReference type="Proteomes" id="UP000719412">
    <property type="component" value="Unassembled WGS sequence"/>
</dbReference>
<dbReference type="GO" id="GO:0005654">
    <property type="term" value="C:nucleoplasm"/>
    <property type="evidence" value="ECO:0007669"/>
    <property type="project" value="UniProtKB-SubCell"/>
</dbReference>
<dbReference type="SMART" id="SM01332">
    <property type="entry name" value="Cyclin_C"/>
    <property type="match status" value="1"/>
</dbReference>
<feature type="compositionally biased region" description="Basic and acidic residues" evidence="9">
    <location>
        <begin position="618"/>
        <end position="636"/>
    </location>
</feature>
<dbReference type="InterPro" id="IPR013763">
    <property type="entry name" value="Cyclin-like_dom"/>
</dbReference>
<comment type="similarity">
    <text evidence="2">Belongs to the cyclin family. Cyclin L subfamily.</text>
</comment>
<evidence type="ECO:0000256" key="3">
    <source>
        <dbReference type="ARBA" id="ARBA00022737"/>
    </source>
</evidence>
<dbReference type="InterPro" id="IPR004367">
    <property type="entry name" value="Cyclin_C-dom"/>
</dbReference>
<dbReference type="EMBL" id="JABDTM020025637">
    <property type="protein sequence ID" value="KAH0813029.1"/>
    <property type="molecule type" value="Genomic_DNA"/>
</dbReference>
<evidence type="ECO:0000313" key="13">
    <source>
        <dbReference type="Proteomes" id="UP000719412"/>
    </source>
</evidence>
<dbReference type="InterPro" id="IPR043198">
    <property type="entry name" value="Cyclin/Ssn8"/>
</dbReference>
<evidence type="ECO:0000256" key="5">
    <source>
        <dbReference type="ARBA" id="ARBA00023127"/>
    </source>
</evidence>
<keyword evidence="4" id="KW-0805">Transcription regulation</keyword>
<evidence type="ECO:0000256" key="6">
    <source>
        <dbReference type="ARBA" id="ARBA00023163"/>
    </source>
</evidence>